<keyword evidence="4 7" id="KW-0812">Transmembrane</keyword>
<evidence type="ECO:0000256" key="1">
    <source>
        <dbReference type="ARBA" id="ARBA00004651"/>
    </source>
</evidence>
<dbReference type="Gene3D" id="1.20.81.30">
    <property type="entry name" value="Type II secretion system (T2SS), domain F"/>
    <property type="match status" value="1"/>
</dbReference>
<keyword evidence="10" id="KW-1185">Reference proteome</keyword>
<name>A0ABY1Q3X2_9BACT</name>
<comment type="subcellular location">
    <subcellularLocation>
        <location evidence="1">Cell membrane</location>
        <topology evidence="1">Multi-pass membrane protein</topology>
    </subcellularLocation>
</comment>
<evidence type="ECO:0000256" key="4">
    <source>
        <dbReference type="ARBA" id="ARBA00022692"/>
    </source>
</evidence>
<accession>A0ABY1Q3X2</accession>
<keyword evidence="6 7" id="KW-0472">Membrane</keyword>
<comment type="caution">
    <text evidence="9">The sequence shown here is derived from an EMBL/GenBank/DDBJ whole genome shotgun (WGS) entry which is preliminary data.</text>
</comment>
<dbReference type="PANTHER" id="PTHR30012:SF0">
    <property type="entry name" value="TYPE II SECRETION SYSTEM PROTEIN F-RELATED"/>
    <property type="match status" value="1"/>
</dbReference>
<keyword evidence="5 7" id="KW-1133">Transmembrane helix</keyword>
<organism evidence="9 10">
    <name type="scientific">Neorhodopirellula lusitana</name>
    <dbReference type="NCBI Taxonomy" id="445327"/>
    <lineage>
        <taxon>Bacteria</taxon>
        <taxon>Pseudomonadati</taxon>
        <taxon>Planctomycetota</taxon>
        <taxon>Planctomycetia</taxon>
        <taxon>Pirellulales</taxon>
        <taxon>Pirellulaceae</taxon>
        <taxon>Neorhodopirellula</taxon>
    </lineage>
</organism>
<feature type="transmembrane region" description="Helical" evidence="7">
    <location>
        <begin position="207"/>
        <end position="232"/>
    </location>
</feature>
<dbReference type="InterPro" id="IPR003004">
    <property type="entry name" value="GspF/PilC"/>
</dbReference>
<dbReference type="Proteomes" id="UP001158067">
    <property type="component" value="Unassembled WGS sequence"/>
</dbReference>
<feature type="transmembrane region" description="Helical" evidence="7">
    <location>
        <begin position="252"/>
        <end position="274"/>
    </location>
</feature>
<dbReference type="PANTHER" id="PTHR30012">
    <property type="entry name" value="GENERAL SECRETION PATHWAY PROTEIN"/>
    <property type="match status" value="1"/>
</dbReference>
<evidence type="ECO:0000256" key="6">
    <source>
        <dbReference type="ARBA" id="ARBA00023136"/>
    </source>
</evidence>
<protein>
    <submittedName>
        <fullName evidence="9">Type II secretory pathway, component PulF</fullName>
    </submittedName>
</protein>
<evidence type="ECO:0000256" key="3">
    <source>
        <dbReference type="ARBA" id="ARBA00022475"/>
    </source>
</evidence>
<gene>
    <name evidence="9" type="ORF">SAMN06265222_10680</name>
</gene>
<evidence type="ECO:0000256" key="7">
    <source>
        <dbReference type="SAM" id="Phobius"/>
    </source>
</evidence>
<keyword evidence="3" id="KW-1003">Cell membrane</keyword>
<proteinExistence type="inferred from homology"/>
<evidence type="ECO:0000313" key="9">
    <source>
        <dbReference type="EMBL" id="SMP58623.1"/>
    </source>
</evidence>
<feature type="transmembrane region" description="Helical" evidence="7">
    <location>
        <begin position="397"/>
        <end position="427"/>
    </location>
</feature>
<comment type="similarity">
    <text evidence="2">Belongs to the GSP F family.</text>
</comment>
<feature type="transmembrane region" description="Helical" evidence="7">
    <location>
        <begin position="46"/>
        <end position="62"/>
    </location>
</feature>
<evidence type="ECO:0000256" key="5">
    <source>
        <dbReference type="ARBA" id="ARBA00022989"/>
    </source>
</evidence>
<evidence type="ECO:0000313" key="10">
    <source>
        <dbReference type="Proteomes" id="UP001158067"/>
    </source>
</evidence>
<evidence type="ECO:0000256" key="2">
    <source>
        <dbReference type="ARBA" id="ARBA00005745"/>
    </source>
</evidence>
<dbReference type="Pfam" id="PF00482">
    <property type="entry name" value="T2SSF"/>
    <property type="match status" value="1"/>
</dbReference>
<evidence type="ECO:0000259" key="8">
    <source>
        <dbReference type="Pfam" id="PF00482"/>
    </source>
</evidence>
<reference evidence="9 10" key="1">
    <citation type="submission" date="2017-05" db="EMBL/GenBank/DDBJ databases">
        <authorList>
            <person name="Varghese N."/>
            <person name="Submissions S."/>
        </authorList>
    </citation>
    <scope>NUCLEOTIDE SEQUENCE [LARGE SCALE GENOMIC DNA]</scope>
    <source>
        <strain evidence="9 10">DSM 25457</strain>
    </source>
</reference>
<feature type="transmembrane region" description="Helical" evidence="7">
    <location>
        <begin position="67"/>
        <end position="85"/>
    </location>
</feature>
<feature type="domain" description="Type II secretion system protein GspF" evidence="8">
    <location>
        <begin position="303"/>
        <end position="420"/>
    </location>
</feature>
<dbReference type="InterPro" id="IPR018076">
    <property type="entry name" value="T2SS_GspF_dom"/>
</dbReference>
<dbReference type="InterPro" id="IPR042094">
    <property type="entry name" value="T2SS_GspF_sf"/>
</dbReference>
<sequence length="432" mass="48756">MATPLLFLAVAVGLALLAGTFRSIKLNLIRQPAARMRKVTIELFEMLEWCLWFLCPIALIAAAPHPITFLLVALFVVSVITAGRLRYREETQSLNRWLQLALSTAASIPVLVESLADGFRSRLARQAKTFVIRVSRGESIVDATRRSRLPLDADTLANILLPGSEPDHQPKPLQNEISSAVELSDSRDQWCREQESARLNTLLFQQATYLVVTLILAWLLGLLIRSLVVPSIDHMLREFTAKTFVEKTSLNLVALIADCFLFVVAVWLFSGWVISQLPLWMVRWVPWFGRHAINRWRSDVLGMLARAIRSHQPASDVFQLAAGATRVQWIRKRCRTAHRFVESGISLPNAMQQAKLISAREEKWLTLAQANGNLASAIEQLVGRIDRVQTLRWRIRIAWLVPVVTVLVGAFVLVHAMYVFHFLFAMITGLSQ</sequence>
<dbReference type="EMBL" id="FXUG01000006">
    <property type="protein sequence ID" value="SMP58623.1"/>
    <property type="molecule type" value="Genomic_DNA"/>
</dbReference>
<dbReference type="RefSeq" id="WP_283432834.1">
    <property type="nucleotide sequence ID" value="NZ_FXUG01000006.1"/>
</dbReference>